<protein>
    <recommendedName>
        <fullName evidence="7 10">Uricase</fullName>
        <ecNumber evidence="7 10">1.7.3.3</ecNumber>
    </recommendedName>
    <alternativeName>
        <fullName evidence="7">Urate oxidase</fullName>
    </alternativeName>
</protein>
<feature type="active site" description="Charge relay system" evidence="8">
    <location>
        <position position="60"/>
    </location>
</feature>
<dbReference type="FunCoup" id="A0A066V9P6">
    <property type="interactions" value="40"/>
</dbReference>
<feature type="active site" description="Charge relay system" evidence="8">
    <location>
        <position position="282"/>
    </location>
</feature>
<feature type="binding site" evidence="9">
    <location>
        <position position="60"/>
    </location>
    <ligand>
        <name>urate</name>
        <dbReference type="ChEBI" id="CHEBI:17775"/>
    </ligand>
</feature>
<feature type="binding site" evidence="9">
    <location>
        <position position="61"/>
    </location>
    <ligand>
        <name>urate</name>
        <dbReference type="ChEBI" id="CHEBI:17775"/>
    </ligand>
</feature>
<evidence type="ECO:0000313" key="11">
    <source>
        <dbReference type="EMBL" id="KDN37013.1"/>
    </source>
</evidence>
<dbReference type="PRINTS" id="PR00093">
    <property type="entry name" value="URICASE"/>
</dbReference>
<feature type="active site" description="Charge relay system" evidence="8">
    <location>
        <position position="11"/>
    </location>
</feature>
<feature type="binding site" evidence="9">
    <location>
        <position position="188"/>
    </location>
    <ligand>
        <name>urate</name>
        <dbReference type="ChEBI" id="CHEBI:17775"/>
    </ligand>
</feature>
<dbReference type="PANTHER" id="PTHR42874:SF1">
    <property type="entry name" value="URICASE"/>
    <property type="match status" value="1"/>
</dbReference>
<evidence type="ECO:0000256" key="2">
    <source>
        <dbReference type="ARBA" id="ARBA00004831"/>
    </source>
</evidence>
<proteinExistence type="inferred from homology"/>
<dbReference type="OrthoDB" id="9992118at2759"/>
<dbReference type="AlphaFoldDB" id="A0A066V9P6"/>
<comment type="subcellular location">
    <subcellularLocation>
        <location evidence="1 7">Peroxisome</location>
    </subcellularLocation>
</comment>
<dbReference type="Pfam" id="PF01014">
    <property type="entry name" value="Uricase"/>
    <property type="match status" value="2"/>
</dbReference>
<evidence type="ECO:0000256" key="5">
    <source>
        <dbReference type="ARBA" id="ARBA00023002"/>
    </source>
</evidence>
<evidence type="ECO:0000256" key="1">
    <source>
        <dbReference type="ARBA" id="ARBA00004275"/>
    </source>
</evidence>
<dbReference type="EMBL" id="JMSN01000151">
    <property type="protein sequence ID" value="KDN37013.1"/>
    <property type="molecule type" value="Genomic_DNA"/>
</dbReference>
<dbReference type="PANTHER" id="PTHR42874">
    <property type="entry name" value="URICASE"/>
    <property type="match status" value="1"/>
</dbReference>
<evidence type="ECO:0000256" key="10">
    <source>
        <dbReference type="RuleBase" id="RU004455"/>
    </source>
</evidence>
<evidence type="ECO:0000256" key="3">
    <source>
        <dbReference type="ARBA" id="ARBA00009760"/>
    </source>
</evidence>
<dbReference type="InParanoid" id="A0A066V9P6"/>
<dbReference type="SUPFAM" id="SSF55620">
    <property type="entry name" value="Tetrahydrobiopterin biosynthesis enzymes-like"/>
    <property type="match status" value="2"/>
</dbReference>
<dbReference type="InterPro" id="IPR002042">
    <property type="entry name" value="Uricase"/>
</dbReference>
<keyword evidence="6 7" id="KW-0576">Peroxisome</keyword>
<feature type="binding site" evidence="9">
    <location>
        <position position="280"/>
    </location>
    <ligand>
        <name>urate</name>
        <dbReference type="ChEBI" id="CHEBI:17775"/>
    </ligand>
</feature>
<evidence type="ECO:0000256" key="7">
    <source>
        <dbReference type="PIRNR" id="PIRNR000241"/>
    </source>
</evidence>
<evidence type="ECO:0000256" key="8">
    <source>
        <dbReference type="PIRSR" id="PIRSR000241-1"/>
    </source>
</evidence>
<evidence type="ECO:0000256" key="6">
    <source>
        <dbReference type="ARBA" id="ARBA00023140"/>
    </source>
</evidence>
<feature type="binding site" evidence="9">
    <location>
        <position position="171"/>
    </location>
    <ligand>
        <name>urate</name>
        <dbReference type="ChEBI" id="CHEBI:17775"/>
    </ligand>
</feature>
<dbReference type="GO" id="GO:0005777">
    <property type="term" value="C:peroxisome"/>
    <property type="evidence" value="ECO:0007669"/>
    <property type="project" value="UniProtKB-SubCell"/>
</dbReference>
<dbReference type="GeneID" id="25265416"/>
<sequence>MVHLVASSYGKDLVRILRVVRSPEEPQHHNVVEYNVRCLLSGAAFAPSYIRADNSPVVATDSIKNTLNVIAKRLPGSDVLCPERYALHVAQHFLSTYKHVEGVELDIQMLKWSRIALDGKPHGHSFVRDGDEKRLVRLLAERDPQDGKLRVKEFRSGLKDLLVFKSTGSAFHGFWRDEYTTLKEVHDRIFSTSIECWYTLGLPAKPISTLLQTPEAVPDFCTLYRAVTAHTLRIFATDVSASVQATLYRMCETILNDVSAKEEKAKCGMWIKDVEYSLPNKHYIPIDLSFMGLKNTDEKDAEVFLPSQHPSGLIKAKVARDASKL</sequence>
<feature type="binding site" evidence="9">
    <location>
        <position position="280"/>
    </location>
    <ligand>
        <name>5-hydroxyisourate</name>
        <dbReference type="ChEBI" id="CHEBI:18072"/>
    </ligand>
</feature>
<feature type="binding site" evidence="9">
    <location>
        <position position="243"/>
    </location>
    <ligand>
        <name>urate</name>
        <dbReference type="ChEBI" id="CHEBI:17775"/>
    </ligand>
</feature>
<comment type="similarity">
    <text evidence="3 7 10">Belongs to the uricase family.</text>
</comment>
<keyword evidence="5 7" id="KW-0560">Oxidoreductase</keyword>
<feature type="binding site" evidence="9">
    <location>
        <position position="244"/>
    </location>
    <ligand>
        <name>5-hydroxyisourate</name>
        <dbReference type="ChEBI" id="CHEBI:18072"/>
    </ligand>
</feature>
<evidence type="ECO:0000256" key="9">
    <source>
        <dbReference type="PIRSR" id="PIRSR000241-2"/>
    </source>
</evidence>
<evidence type="ECO:0000313" key="12">
    <source>
        <dbReference type="Proteomes" id="UP000027361"/>
    </source>
</evidence>
<dbReference type="Gene3D" id="3.10.270.10">
    <property type="entry name" value="Urate Oxidase"/>
    <property type="match status" value="1"/>
</dbReference>
<dbReference type="GO" id="GO:0019628">
    <property type="term" value="P:urate catabolic process"/>
    <property type="evidence" value="ECO:0007669"/>
    <property type="project" value="UniProtKB-UniPathway"/>
</dbReference>
<dbReference type="OMA" id="ATMYKMS"/>
<feature type="binding site" evidence="9">
    <location>
        <position position="280"/>
    </location>
    <ligand>
        <name>O2</name>
        <dbReference type="ChEBI" id="CHEBI:15379"/>
    </ligand>
</feature>
<name>A0A066V9P6_TILAU</name>
<comment type="caution">
    <text evidence="11">The sequence shown here is derived from an EMBL/GenBank/DDBJ whole genome shotgun (WGS) entry which is preliminary data.</text>
</comment>
<dbReference type="NCBIfam" id="TIGR03383">
    <property type="entry name" value="urate_oxi"/>
    <property type="match status" value="1"/>
</dbReference>
<dbReference type="Proteomes" id="UP000027361">
    <property type="component" value="Unassembled WGS sequence"/>
</dbReference>
<feature type="binding site" evidence="9">
    <location>
        <position position="243"/>
    </location>
    <ligand>
        <name>5-hydroxyisourate</name>
        <dbReference type="ChEBI" id="CHEBI:18072"/>
    </ligand>
</feature>
<dbReference type="STRING" id="1037660.A0A066V9P6"/>
<feature type="binding site" evidence="9">
    <location>
        <position position="188"/>
    </location>
    <ligand>
        <name>5-hydroxyisourate</name>
        <dbReference type="ChEBI" id="CHEBI:18072"/>
    </ligand>
</feature>
<evidence type="ECO:0000256" key="4">
    <source>
        <dbReference type="ARBA" id="ARBA00022631"/>
    </source>
</evidence>
<feature type="binding site" evidence="9">
    <location>
        <position position="60"/>
    </location>
    <ligand>
        <name>5-hydroxyisourate</name>
        <dbReference type="ChEBI" id="CHEBI:18072"/>
    </ligand>
</feature>
<dbReference type="HOGENOM" id="CLU_048151_0_0_1"/>
<feature type="binding site" evidence="9">
    <location>
        <position position="171"/>
    </location>
    <ligand>
        <name>5-hydroxyisourate</name>
        <dbReference type="ChEBI" id="CHEBI:18072"/>
    </ligand>
</feature>
<accession>A0A066V9P6</accession>
<keyword evidence="12" id="KW-1185">Reference proteome</keyword>
<comment type="function">
    <text evidence="7 10">Catalyzes the oxidation of uric acid to 5-hydroxyisourate, which is further processed to form (S)-allantoin.</text>
</comment>
<dbReference type="UniPathway" id="UPA00394">
    <property type="reaction ID" value="UER00650"/>
</dbReference>
<gene>
    <name evidence="11" type="ORF">K437DRAFT_259938</name>
</gene>
<comment type="pathway">
    <text evidence="2 7">Purine metabolism; urate degradation; (S)-allantoin from urate: step 1/3.</text>
</comment>
<organism evidence="11 12">
    <name type="scientific">Tilletiaria anomala (strain ATCC 24038 / CBS 436.72 / UBC 951)</name>
    <dbReference type="NCBI Taxonomy" id="1037660"/>
    <lineage>
        <taxon>Eukaryota</taxon>
        <taxon>Fungi</taxon>
        <taxon>Dikarya</taxon>
        <taxon>Basidiomycota</taxon>
        <taxon>Ustilaginomycotina</taxon>
        <taxon>Exobasidiomycetes</taxon>
        <taxon>Georgefischeriales</taxon>
        <taxon>Tilletiariaceae</taxon>
        <taxon>Tilletiaria</taxon>
    </lineage>
</organism>
<keyword evidence="4 7" id="KW-0659">Purine metabolism</keyword>
<comment type="catalytic activity">
    <reaction evidence="7 10">
        <text>urate + O2 + H2O = 5-hydroxyisourate + H2O2</text>
        <dbReference type="Rhea" id="RHEA:21368"/>
        <dbReference type="ChEBI" id="CHEBI:15377"/>
        <dbReference type="ChEBI" id="CHEBI:15379"/>
        <dbReference type="ChEBI" id="CHEBI:16240"/>
        <dbReference type="ChEBI" id="CHEBI:17775"/>
        <dbReference type="ChEBI" id="CHEBI:18072"/>
        <dbReference type="EC" id="1.7.3.3"/>
    </reaction>
</comment>
<reference evidence="11 12" key="1">
    <citation type="submission" date="2014-05" db="EMBL/GenBank/DDBJ databases">
        <title>Draft genome sequence of a rare smut relative, Tilletiaria anomala UBC 951.</title>
        <authorList>
            <consortium name="DOE Joint Genome Institute"/>
            <person name="Toome M."/>
            <person name="Kuo A."/>
            <person name="Henrissat B."/>
            <person name="Lipzen A."/>
            <person name="Tritt A."/>
            <person name="Yoshinaga Y."/>
            <person name="Zane M."/>
            <person name="Barry K."/>
            <person name="Grigoriev I.V."/>
            <person name="Spatafora J.W."/>
            <person name="Aimea M.C."/>
        </authorList>
    </citation>
    <scope>NUCLEOTIDE SEQUENCE [LARGE SCALE GENOMIC DNA]</scope>
    <source>
        <strain evidence="11 12">UBC 951</strain>
    </source>
</reference>
<dbReference type="RefSeq" id="XP_013240222.1">
    <property type="nucleotide sequence ID" value="XM_013384768.1"/>
</dbReference>
<feature type="binding site" evidence="9">
    <location>
        <position position="60"/>
    </location>
    <ligand>
        <name>O2</name>
        <dbReference type="ChEBI" id="CHEBI:15379"/>
    </ligand>
</feature>
<feature type="binding site" evidence="9">
    <location>
        <position position="61"/>
    </location>
    <ligand>
        <name>5-hydroxyisourate</name>
        <dbReference type="ChEBI" id="CHEBI:18072"/>
    </ligand>
</feature>
<feature type="binding site" evidence="9">
    <location>
        <position position="244"/>
    </location>
    <ligand>
        <name>urate</name>
        <dbReference type="ChEBI" id="CHEBI:17775"/>
    </ligand>
</feature>
<dbReference type="PIRSF" id="PIRSF000241">
    <property type="entry name" value="Urate_oxidase"/>
    <property type="match status" value="1"/>
</dbReference>
<dbReference type="GO" id="GO:0004846">
    <property type="term" value="F:urate oxidase activity"/>
    <property type="evidence" value="ECO:0007669"/>
    <property type="project" value="UniProtKB-EC"/>
</dbReference>
<dbReference type="GO" id="GO:0006145">
    <property type="term" value="P:purine nucleobase catabolic process"/>
    <property type="evidence" value="ECO:0007669"/>
    <property type="project" value="TreeGrafter"/>
</dbReference>
<dbReference type="FunFam" id="3.10.270.10:FF:000001">
    <property type="entry name" value="Uricase"/>
    <property type="match status" value="1"/>
</dbReference>
<dbReference type="EC" id="1.7.3.3" evidence="7 10"/>